<dbReference type="Proteomes" id="UP000655589">
    <property type="component" value="Unassembled WGS sequence"/>
</dbReference>
<protein>
    <submittedName>
        <fullName evidence="1">Uncharacterized protein</fullName>
    </submittedName>
</protein>
<organism evidence="1 2">
    <name type="scientific">Promicromonospora citrea</name>
    <dbReference type="NCBI Taxonomy" id="43677"/>
    <lineage>
        <taxon>Bacteria</taxon>
        <taxon>Bacillati</taxon>
        <taxon>Actinomycetota</taxon>
        <taxon>Actinomycetes</taxon>
        <taxon>Micrococcales</taxon>
        <taxon>Promicromonosporaceae</taxon>
        <taxon>Promicromonospora</taxon>
    </lineage>
</organism>
<dbReference type="EMBL" id="BMPT01000033">
    <property type="protein sequence ID" value="GGM44685.1"/>
    <property type="molecule type" value="Genomic_DNA"/>
</dbReference>
<evidence type="ECO:0000313" key="2">
    <source>
        <dbReference type="Proteomes" id="UP000655589"/>
    </source>
</evidence>
<dbReference type="AlphaFoldDB" id="A0A8H9GQB0"/>
<sequence length="68" mass="7250">MVAGMIGTEIQRAAMAATVPMPLNGFMRPEVPAHLLTWLVGEKNTHLCGQVVFVDGGADALIRGDSTW</sequence>
<dbReference type="InterPro" id="IPR036291">
    <property type="entry name" value="NAD(P)-bd_dom_sf"/>
</dbReference>
<keyword evidence="2" id="KW-1185">Reference proteome</keyword>
<dbReference type="Gene3D" id="3.40.50.720">
    <property type="entry name" value="NAD(P)-binding Rossmann-like Domain"/>
    <property type="match status" value="1"/>
</dbReference>
<gene>
    <name evidence="1" type="ORF">GCM10010102_45130</name>
</gene>
<name>A0A8H9GQB0_9MICO</name>
<reference evidence="1" key="2">
    <citation type="submission" date="2020-09" db="EMBL/GenBank/DDBJ databases">
        <authorList>
            <person name="Sun Q."/>
            <person name="Ohkuma M."/>
        </authorList>
    </citation>
    <scope>NUCLEOTIDE SEQUENCE</scope>
    <source>
        <strain evidence="1">JCM 3051</strain>
    </source>
</reference>
<proteinExistence type="predicted"/>
<comment type="caution">
    <text evidence="1">The sequence shown here is derived from an EMBL/GenBank/DDBJ whole genome shotgun (WGS) entry which is preliminary data.</text>
</comment>
<dbReference type="SUPFAM" id="SSF51735">
    <property type="entry name" value="NAD(P)-binding Rossmann-fold domains"/>
    <property type="match status" value="1"/>
</dbReference>
<reference evidence="1" key="1">
    <citation type="journal article" date="2014" name="Int. J. Syst. Evol. Microbiol.">
        <title>Complete genome sequence of Corynebacterium casei LMG S-19264T (=DSM 44701T), isolated from a smear-ripened cheese.</title>
        <authorList>
            <consortium name="US DOE Joint Genome Institute (JGI-PGF)"/>
            <person name="Walter F."/>
            <person name="Albersmeier A."/>
            <person name="Kalinowski J."/>
            <person name="Ruckert C."/>
        </authorList>
    </citation>
    <scope>NUCLEOTIDE SEQUENCE</scope>
    <source>
        <strain evidence="1">JCM 3051</strain>
    </source>
</reference>
<accession>A0A8H9GQB0</accession>
<evidence type="ECO:0000313" key="1">
    <source>
        <dbReference type="EMBL" id="GGM44685.1"/>
    </source>
</evidence>